<dbReference type="SUPFAM" id="SSF50156">
    <property type="entry name" value="PDZ domain-like"/>
    <property type="match status" value="1"/>
</dbReference>
<dbReference type="EMBL" id="CAJOBI010085241">
    <property type="protein sequence ID" value="CAF4515784.1"/>
    <property type="molecule type" value="Genomic_DNA"/>
</dbReference>
<feature type="non-terminal residue" evidence="1">
    <location>
        <position position="60"/>
    </location>
</feature>
<dbReference type="EMBL" id="CAJOBJ010144472">
    <property type="protein sequence ID" value="CAF4777813.1"/>
    <property type="molecule type" value="Genomic_DNA"/>
</dbReference>
<gene>
    <name evidence="2" type="ORF">GIL414_LOCUS46214</name>
    <name evidence="1" type="ORF">SMN809_LOCUS35576</name>
</gene>
<dbReference type="AlphaFoldDB" id="A0A8S2XUF1"/>
<comment type="caution">
    <text evidence="1">The sequence shown here is derived from an EMBL/GenBank/DDBJ whole genome shotgun (WGS) entry which is preliminary data.</text>
</comment>
<protein>
    <recommendedName>
        <fullName evidence="4">PDZ domain-containing protein</fullName>
    </recommendedName>
</protein>
<dbReference type="Proteomes" id="UP000676336">
    <property type="component" value="Unassembled WGS sequence"/>
</dbReference>
<accession>A0A8S2XUF1</accession>
<feature type="non-terminal residue" evidence="1">
    <location>
        <position position="1"/>
    </location>
</feature>
<organism evidence="1 3">
    <name type="scientific">Rotaria magnacalcarata</name>
    <dbReference type="NCBI Taxonomy" id="392030"/>
    <lineage>
        <taxon>Eukaryota</taxon>
        <taxon>Metazoa</taxon>
        <taxon>Spiralia</taxon>
        <taxon>Gnathifera</taxon>
        <taxon>Rotifera</taxon>
        <taxon>Eurotatoria</taxon>
        <taxon>Bdelloidea</taxon>
        <taxon>Philodinida</taxon>
        <taxon>Philodinidae</taxon>
        <taxon>Rotaria</taxon>
    </lineage>
</organism>
<evidence type="ECO:0000313" key="3">
    <source>
        <dbReference type="Proteomes" id="UP000676336"/>
    </source>
</evidence>
<evidence type="ECO:0000313" key="1">
    <source>
        <dbReference type="EMBL" id="CAF4515784.1"/>
    </source>
</evidence>
<reference evidence="1" key="1">
    <citation type="submission" date="2021-02" db="EMBL/GenBank/DDBJ databases">
        <authorList>
            <person name="Nowell W R."/>
        </authorList>
    </citation>
    <scope>NUCLEOTIDE SEQUENCE</scope>
</reference>
<evidence type="ECO:0008006" key="4">
    <source>
        <dbReference type="Google" id="ProtNLM"/>
    </source>
</evidence>
<evidence type="ECO:0000313" key="2">
    <source>
        <dbReference type="EMBL" id="CAF4777813.1"/>
    </source>
</evidence>
<dbReference type="InterPro" id="IPR036034">
    <property type="entry name" value="PDZ_sf"/>
</dbReference>
<proteinExistence type="predicted"/>
<name>A0A8S2XUF1_9BILA</name>
<dbReference type="Gene3D" id="2.30.42.10">
    <property type="match status" value="1"/>
</dbReference>
<dbReference type="Proteomes" id="UP000681720">
    <property type="component" value="Unassembled WGS sequence"/>
</dbReference>
<sequence length="60" mass="6542">EINGRSTYGMTHNEAISLIRDGGLYARLLIRKTNAPPPSLDELKIPMAPVGNGIDYYNPG</sequence>